<dbReference type="RefSeq" id="WP_088248691.1">
    <property type="nucleotide sequence ID" value="NZ_BNAM01000006.1"/>
</dbReference>
<gene>
    <name evidence="2" type="ORF">CBQ26_10995</name>
</gene>
<dbReference type="AlphaFoldDB" id="A0A246BKH9"/>
<sequence length="324" mass="36720">MDKRYTVFVSSTYKDLVDARWAVARALMRLNLIPLGMEAFTASEKNQWDIIKKTIDLSDYYVLILGNCYGSIDSETGISYTEKEYRYALEQGIPCLTFISKDVPILPEHRESDAHREKLDALRSEVSKSRMIDFWKNADELTAQVTTALVMGQIDTPRPGWIRNPQARPEVTEEIARLSRENAELRSQSSINLQDLIGEISNITLEINGTKRTYLDLAIGIAKYLVIKSREVSSIISFLNKEFNIPKGKTLSEANTSEFIATLASYGIIEHQTVPISKSQQINSNWPSIHGGHDSITQYILTKTGLSILRSEFISHLKSQRVER</sequence>
<keyword evidence="3" id="KW-1185">Reference proteome</keyword>
<dbReference type="InterPro" id="IPR025139">
    <property type="entry name" value="DUF4062"/>
</dbReference>
<dbReference type="Pfam" id="PF13271">
    <property type="entry name" value="DUF4062"/>
    <property type="match status" value="1"/>
</dbReference>
<organism evidence="2 3">
    <name type="scientific">Deinococcus indicus</name>
    <dbReference type="NCBI Taxonomy" id="223556"/>
    <lineage>
        <taxon>Bacteria</taxon>
        <taxon>Thermotogati</taxon>
        <taxon>Deinococcota</taxon>
        <taxon>Deinococci</taxon>
        <taxon>Deinococcales</taxon>
        <taxon>Deinococcaceae</taxon>
        <taxon>Deinococcus</taxon>
    </lineage>
</organism>
<feature type="domain" description="DUF4062" evidence="1">
    <location>
        <begin position="7"/>
        <end position="88"/>
    </location>
</feature>
<evidence type="ECO:0000259" key="1">
    <source>
        <dbReference type="Pfam" id="PF13271"/>
    </source>
</evidence>
<dbReference type="Proteomes" id="UP000197208">
    <property type="component" value="Unassembled WGS sequence"/>
</dbReference>
<dbReference type="EMBL" id="NHMK01000014">
    <property type="protein sequence ID" value="OWL95792.1"/>
    <property type="molecule type" value="Genomic_DNA"/>
</dbReference>
<proteinExistence type="predicted"/>
<evidence type="ECO:0000313" key="3">
    <source>
        <dbReference type="Proteomes" id="UP000197208"/>
    </source>
</evidence>
<accession>A0A246BKH9</accession>
<evidence type="ECO:0000313" key="2">
    <source>
        <dbReference type="EMBL" id="OWL95792.1"/>
    </source>
</evidence>
<reference evidence="2 3" key="1">
    <citation type="submission" date="2017-05" db="EMBL/GenBank/DDBJ databases">
        <title>De novo genome assembly of Deniococcus indicus strain DR1.</title>
        <authorList>
            <person name="Chauhan D."/>
            <person name="Yennamalli R.M."/>
            <person name="Priyadarshini R."/>
        </authorList>
    </citation>
    <scope>NUCLEOTIDE SEQUENCE [LARGE SCALE GENOMIC DNA]</scope>
    <source>
        <strain evidence="2 3">DR1</strain>
    </source>
</reference>
<comment type="caution">
    <text evidence="2">The sequence shown here is derived from an EMBL/GenBank/DDBJ whole genome shotgun (WGS) entry which is preliminary data.</text>
</comment>
<name>A0A246BKH9_9DEIO</name>
<protein>
    <recommendedName>
        <fullName evidence="1">DUF4062 domain-containing protein</fullName>
    </recommendedName>
</protein>